<feature type="compositionally biased region" description="Basic residues" evidence="1">
    <location>
        <begin position="299"/>
        <end position="317"/>
    </location>
</feature>
<feature type="compositionally biased region" description="Basic and acidic residues" evidence="1">
    <location>
        <begin position="1098"/>
        <end position="1110"/>
    </location>
</feature>
<feature type="compositionally biased region" description="Basic and acidic residues" evidence="1">
    <location>
        <begin position="148"/>
        <end position="161"/>
    </location>
</feature>
<feature type="compositionally biased region" description="Basic and acidic residues" evidence="1">
    <location>
        <begin position="1140"/>
        <end position="1154"/>
    </location>
</feature>
<feature type="region of interest" description="Disordered" evidence="1">
    <location>
        <begin position="1"/>
        <end position="383"/>
    </location>
</feature>
<feature type="compositionally biased region" description="Basic residues" evidence="1">
    <location>
        <begin position="1377"/>
        <end position="1393"/>
    </location>
</feature>
<protein>
    <submittedName>
        <fullName evidence="2">Uncharacterized protein</fullName>
    </submittedName>
</protein>
<feature type="compositionally biased region" description="Acidic residues" evidence="1">
    <location>
        <begin position="813"/>
        <end position="824"/>
    </location>
</feature>
<proteinExistence type="predicted"/>
<feature type="compositionally biased region" description="Basic and acidic residues" evidence="1">
    <location>
        <begin position="859"/>
        <end position="875"/>
    </location>
</feature>
<name>A0A8D8RXE0_9HEMI</name>
<feature type="compositionally biased region" description="Polar residues" evidence="1">
    <location>
        <begin position="1451"/>
        <end position="1481"/>
    </location>
</feature>
<feature type="compositionally biased region" description="Basic and acidic residues" evidence="1">
    <location>
        <begin position="886"/>
        <end position="908"/>
    </location>
</feature>
<feature type="compositionally biased region" description="Basic residues" evidence="1">
    <location>
        <begin position="1213"/>
        <end position="1233"/>
    </location>
</feature>
<evidence type="ECO:0000313" key="2">
    <source>
        <dbReference type="EMBL" id="CAG6657547.1"/>
    </source>
</evidence>
<sequence length="1597" mass="181711">MRVSFDVFFNEKPNEDEDTDSITREKKPRNPNETVKTHERNNDQPNANDHDIKAPNDDVENQGSNTKDNEDKEKLDPDQISKYNKDTPSEHGRDNTGVEDKTNIEGSKIKPNEHENNDEEFDEEEYDDVEHVPVKRVRKVPRKKTLKKKDNIINKRNKDNVNNENGSPKQTSEGNMETPNENKTPEVIDTPLDPKNINQNKIDGSDEPNGNNEFEIDPVTKERKPRNPMNKSNTNPEKDSEPNGSHDTDDNITEKTPSQTDDGQKSNNHAINPKSKASGIIGGLVFEDEDEDDESDPKRPKKSKKRANSKSGKRKNSNKISNDQNEKPKDENNGVVASQNIPKDLTNDNNGMPKDKTKNRRTEEPTPPDYEQVDKDGKPTADVDKVVDKIIDKYENKDEPTNSKLMDIDPTKDTPKEIYCQGYTWAKMLEDHEPSLKYSIKRASTKIKNTRTKVTIIVATMIKHLNRYLNPTKKMLEYAVTSVINELSDTLKRLYDTLKLHVVTDAGYFFNIFKDSVGEARDLGSPLLPKLNEIYHTDTVFNSALLKDTKNIIFNPTEDHTAFLNEIVDSFSVAPDSTEENSPDLNEKQRTLLTLEKLLQAALEHVKDIDCTLLTLYNELRNGVIAVERINKQLKQGNNPSLDEKDEEKLRKAKELFNLLYDRKNKGKKKKAKKLENPFEDMPPGDDKTKPYTKKNKEEPSSNKPSSIIEKEVVPSKTSNPVSEGTPEDNASDLENAKRENKEKHTPDDNSDVDKIKREGELGRTPNKKDDLMTPEPKGTQPLESKEQPSNSEPDGLDLNKKPLVTTEPMNNEPDEPQDYDDFDNLNLEKYMNQPDDDDVNEDQSQKLRNGNSENPSDEINHDDKIVDNDKENKNKASKNNSSDNDTEKPNGMDNEKQSENKRDHSPDSSEPPGKTLTEPSIKPSSESLLEPSEKTTSPKNSVNKGSILPNGDTSIPENENELKSETENKEAEIQKLEPDRSGMPGDAKIIRMKSKPRKKKVSKRPSERDTTEIEPSSVQNKPRKPNMESEYGADDDMNSNTASKNPMKQKPLPRKIEEDKENPIEMETNNKPNGMKSKTNGMKYAPKAPRRKATKKSATDHDYVKKEPTEDTNQIASTFPKIKTNNPTNNNNEDDLTHEDDNNSHMEPNDKRKINTNYEDDDHNQVQKPNTLKIKTNGPRRQSRRKTKIPNDDEDNMVNIDPRLDEGSNSKKNMRPKIIRNGPKRRQTKIPRHPSEPKMNIPKHNGRNIEDSDHDDSNKDSNNEKNIKPKGPKQTPRKRPGNQSERKLNRPQDNEVNSQAIDHIDDSDEGPNLSKKVKPNGQKKGPRRIQVNNKRSPSSKKEINSKELDHIGDKDEGPNQENKIKPRSVQNEPNGQRKRPNRPRNPSKRTPKNPKDNQANSKEINPIDDSNEEPTDANKMKPNGVQNASNKVPKRRQSSSRRTNFPIKKGTQTQGVKNPRSSNKNENVQDINNQEPQTSDLEGDRESTPTNKNLPRRNSPRKPTGRSQTTRNPITEEKKPMKQLKTNEKPNEVEEIDPMTSYEIRTSIILYLCGTNNCNESKPILFQTENRSVVHRFITVKKGSKSVSEKLISNSR</sequence>
<feature type="compositionally biased region" description="Basic and acidic residues" evidence="1">
    <location>
        <begin position="21"/>
        <end position="56"/>
    </location>
</feature>
<feature type="compositionally biased region" description="Basic residues" evidence="1">
    <location>
        <begin position="1495"/>
        <end position="1505"/>
    </location>
</feature>
<feature type="compositionally biased region" description="Basic and acidic residues" evidence="1">
    <location>
        <begin position="961"/>
        <end position="981"/>
    </location>
</feature>
<feature type="compositionally biased region" description="Polar residues" evidence="1">
    <location>
        <begin position="196"/>
        <end position="212"/>
    </location>
</feature>
<feature type="compositionally biased region" description="Basic residues" evidence="1">
    <location>
        <begin position="134"/>
        <end position="147"/>
    </location>
</feature>
<feature type="compositionally biased region" description="Acidic residues" evidence="1">
    <location>
        <begin position="116"/>
        <end position="128"/>
    </location>
</feature>
<feature type="compositionally biased region" description="Basic residues" evidence="1">
    <location>
        <begin position="1269"/>
        <end position="1281"/>
    </location>
</feature>
<feature type="compositionally biased region" description="Basic and acidic residues" evidence="1">
    <location>
        <begin position="1248"/>
        <end position="1268"/>
    </location>
</feature>
<feature type="compositionally biased region" description="Basic and acidic residues" evidence="1">
    <location>
        <begin position="1515"/>
        <end position="1533"/>
    </location>
</feature>
<feature type="compositionally biased region" description="Basic and acidic residues" evidence="1">
    <location>
        <begin position="735"/>
        <end position="772"/>
    </location>
</feature>
<feature type="compositionally biased region" description="Basic residues" evidence="1">
    <location>
        <begin position="991"/>
        <end position="1004"/>
    </location>
</feature>
<accession>A0A8D8RXE0</accession>
<feature type="compositionally biased region" description="Basic and acidic residues" evidence="1">
    <location>
        <begin position="67"/>
        <end position="115"/>
    </location>
</feature>
<feature type="compositionally biased region" description="Basic and acidic residues" evidence="1">
    <location>
        <begin position="372"/>
        <end position="383"/>
    </location>
</feature>
<dbReference type="EMBL" id="HBUF01188762">
    <property type="protein sequence ID" value="CAG6657547.1"/>
    <property type="molecule type" value="Transcribed_RNA"/>
</dbReference>
<feature type="compositionally biased region" description="Acidic residues" evidence="1">
    <location>
        <begin position="286"/>
        <end position="295"/>
    </location>
</feature>
<feature type="compositionally biased region" description="Basic and acidic residues" evidence="1">
    <location>
        <begin position="236"/>
        <end position="253"/>
    </location>
</feature>
<feature type="compositionally biased region" description="Polar residues" evidence="1">
    <location>
        <begin position="1068"/>
        <end position="1081"/>
    </location>
</feature>
<feature type="region of interest" description="Disordered" evidence="1">
    <location>
        <begin position="667"/>
        <end position="1534"/>
    </location>
</feature>
<organism evidence="2">
    <name type="scientific">Cacopsylla melanoneura</name>
    <dbReference type="NCBI Taxonomy" id="428564"/>
    <lineage>
        <taxon>Eukaryota</taxon>
        <taxon>Metazoa</taxon>
        <taxon>Ecdysozoa</taxon>
        <taxon>Arthropoda</taxon>
        <taxon>Hexapoda</taxon>
        <taxon>Insecta</taxon>
        <taxon>Pterygota</taxon>
        <taxon>Neoptera</taxon>
        <taxon>Paraneoptera</taxon>
        <taxon>Hemiptera</taxon>
        <taxon>Sternorrhyncha</taxon>
        <taxon>Psylloidea</taxon>
        <taxon>Psyllidae</taxon>
        <taxon>Psyllinae</taxon>
        <taxon>Cacopsylla</taxon>
    </lineage>
</organism>
<evidence type="ECO:0000256" key="1">
    <source>
        <dbReference type="SAM" id="MobiDB-lite"/>
    </source>
</evidence>
<feature type="compositionally biased region" description="Low complexity" evidence="1">
    <location>
        <begin position="919"/>
        <end position="938"/>
    </location>
</feature>
<feature type="compositionally biased region" description="Polar residues" evidence="1">
    <location>
        <begin position="166"/>
        <end position="182"/>
    </location>
</feature>
<feature type="compositionally biased region" description="Basic and acidic residues" evidence="1">
    <location>
        <begin position="1055"/>
        <end position="1064"/>
    </location>
</feature>
<feature type="compositionally biased region" description="Polar residues" evidence="1">
    <location>
        <begin position="254"/>
        <end position="270"/>
    </location>
</feature>
<reference evidence="2" key="1">
    <citation type="submission" date="2021-05" db="EMBL/GenBank/DDBJ databases">
        <authorList>
            <person name="Alioto T."/>
            <person name="Alioto T."/>
            <person name="Gomez Garrido J."/>
        </authorList>
    </citation>
    <scope>NUCLEOTIDE SEQUENCE</scope>
</reference>
<feature type="compositionally biased region" description="Basic and acidic residues" evidence="1">
    <location>
        <begin position="1340"/>
        <end position="1358"/>
    </location>
</feature>
<feature type="compositionally biased region" description="Basic and acidic residues" evidence="1">
    <location>
        <begin position="1285"/>
        <end position="1294"/>
    </location>
</feature>
<feature type="compositionally biased region" description="Basic and acidic residues" evidence="1">
    <location>
        <begin position="353"/>
        <end position="364"/>
    </location>
</feature>
<feature type="compositionally biased region" description="Basic and acidic residues" evidence="1">
    <location>
        <begin position="685"/>
        <end position="701"/>
    </location>
</feature>